<reference evidence="2 3" key="1">
    <citation type="submission" date="2024-10" db="EMBL/GenBank/DDBJ databases">
        <title>The Natural Products Discovery Center: Release of the First 8490 Sequenced Strains for Exploring Actinobacteria Biosynthetic Diversity.</title>
        <authorList>
            <person name="Kalkreuter E."/>
            <person name="Kautsar S.A."/>
            <person name="Yang D."/>
            <person name="Bader C.D."/>
            <person name="Teijaro C.N."/>
            <person name="Fluegel L."/>
            <person name="Davis C.M."/>
            <person name="Simpson J.R."/>
            <person name="Lauterbach L."/>
            <person name="Steele A.D."/>
            <person name="Gui C."/>
            <person name="Meng S."/>
            <person name="Li G."/>
            <person name="Viehrig K."/>
            <person name="Ye F."/>
            <person name="Su P."/>
            <person name="Kiefer A.F."/>
            <person name="Nichols A."/>
            <person name="Cepeda A.J."/>
            <person name="Yan W."/>
            <person name="Fan B."/>
            <person name="Jiang Y."/>
            <person name="Adhikari A."/>
            <person name="Zheng C.-J."/>
            <person name="Schuster L."/>
            <person name="Cowan T.M."/>
            <person name="Smanski M.J."/>
            <person name="Chevrette M.G."/>
            <person name="De Carvalho L.P.S."/>
            <person name="Shen B."/>
        </authorList>
    </citation>
    <scope>NUCLEOTIDE SEQUENCE [LARGE SCALE GENOMIC DNA]</scope>
    <source>
        <strain evidence="2 3">NPDC049639</strain>
    </source>
</reference>
<accession>A0ABW8ALU7</accession>
<dbReference type="SMART" id="SM00065">
    <property type="entry name" value="GAF"/>
    <property type="match status" value="1"/>
</dbReference>
<dbReference type="SMART" id="SM00052">
    <property type="entry name" value="EAL"/>
    <property type="match status" value="1"/>
</dbReference>
<evidence type="ECO:0000313" key="3">
    <source>
        <dbReference type="Proteomes" id="UP001612915"/>
    </source>
</evidence>
<dbReference type="Gene3D" id="3.30.450.40">
    <property type="match status" value="1"/>
</dbReference>
<dbReference type="RefSeq" id="WP_398278888.1">
    <property type="nucleotide sequence ID" value="NZ_JBITLV010000003.1"/>
</dbReference>
<dbReference type="PROSITE" id="PS50883">
    <property type="entry name" value="EAL"/>
    <property type="match status" value="1"/>
</dbReference>
<dbReference type="Pfam" id="PF01590">
    <property type="entry name" value="GAF"/>
    <property type="match status" value="1"/>
</dbReference>
<proteinExistence type="predicted"/>
<dbReference type="InterPro" id="IPR001633">
    <property type="entry name" value="EAL_dom"/>
</dbReference>
<sequence length="383" mass="41168">MSASRIDLLLDVVRRQLGMDVAFLSRFEDDARVFRNVSSSSEAPIAVGQSHPVTETYCHLMTQGLVEAVIPDATLHPVLAELPVTAELGIAAYIGVPVRRHDGSVYGTLCAFSPAADHDLRERDAAVLSGLADVIYELAHEEDRLDDERRRQVERFTALQGQGGPLPRYEPVCTLDRMQVIGSEAKCTLPEGFPSYEAWLTTAHAHGFGVEFELLAVRNAVGVVDLMPGFLSVNVSPATITSDAFTESFASLPLTSLMIEITEHDPVTDYEAVQAVLAPLRAAGLRVAVDHAGAGHAGMRHVLQLVPDYIKLDAGLTGGIDRHFPSQAFVASMVTFAKKTAAVVIADGVETDAELHCLRALGVQVAQGPLLSEPNVTRTRAST</sequence>
<dbReference type="PANTHER" id="PTHR33121">
    <property type="entry name" value="CYCLIC DI-GMP PHOSPHODIESTERASE PDEF"/>
    <property type="match status" value="1"/>
</dbReference>
<organism evidence="2 3">
    <name type="scientific">Spongisporangium articulatum</name>
    <dbReference type="NCBI Taxonomy" id="3362603"/>
    <lineage>
        <taxon>Bacteria</taxon>
        <taxon>Bacillati</taxon>
        <taxon>Actinomycetota</taxon>
        <taxon>Actinomycetes</taxon>
        <taxon>Kineosporiales</taxon>
        <taxon>Kineosporiaceae</taxon>
        <taxon>Spongisporangium</taxon>
    </lineage>
</organism>
<dbReference type="PANTHER" id="PTHR33121:SF76">
    <property type="entry name" value="SIGNALING PROTEIN"/>
    <property type="match status" value="1"/>
</dbReference>
<dbReference type="InterPro" id="IPR050706">
    <property type="entry name" value="Cyclic-di-GMP_PDE-like"/>
</dbReference>
<feature type="domain" description="EAL" evidence="1">
    <location>
        <begin position="148"/>
        <end position="383"/>
    </location>
</feature>
<evidence type="ECO:0000259" key="1">
    <source>
        <dbReference type="PROSITE" id="PS50883"/>
    </source>
</evidence>
<dbReference type="EMBL" id="JBITLV010000003">
    <property type="protein sequence ID" value="MFI7587354.1"/>
    <property type="molecule type" value="Genomic_DNA"/>
</dbReference>
<dbReference type="InterPro" id="IPR029016">
    <property type="entry name" value="GAF-like_dom_sf"/>
</dbReference>
<dbReference type="InterPro" id="IPR035919">
    <property type="entry name" value="EAL_sf"/>
</dbReference>
<comment type="caution">
    <text evidence="2">The sequence shown here is derived from an EMBL/GenBank/DDBJ whole genome shotgun (WGS) entry which is preliminary data.</text>
</comment>
<dbReference type="SUPFAM" id="SSF141868">
    <property type="entry name" value="EAL domain-like"/>
    <property type="match status" value="1"/>
</dbReference>
<dbReference type="Pfam" id="PF00563">
    <property type="entry name" value="EAL"/>
    <property type="match status" value="1"/>
</dbReference>
<name>A0ABW8ALU7_9ACTN</name>
<dbReference type="CDD" id="cd01948">
    <property type="entry name" value="EAL"/>
    <property type="match status" value="1"/>
</dbReference>
<dbReference type="Gene3D" id="3.20.20.450">
    <property type="entry name" value="EAL domain"/>
    <property type="match status" value="1"/>
</dbReference>
<dbReference type="InterPro" id="IPR003018">
    <property type="entry name" value="GAF"/>
</dbReference>
<gene>
    <name evidence="2" type="ORF">ACIB24_09800</name>
</gene>
<protein>
    <submittedName>
        <fullName evidence="2">EAL domain-containing protein</fullName>
    </submittedName>
</protein>
<keyword evidence="3" id="KW-1185">Reference proteome</keyword>
<evidence type="ECO:0000313" key="2">
    <source>
        <dbReference type="EMBL" id="MFI7587354.1"/>
    </source>
</evidence>
<dbReference type="Proteomes" id="UP001612915">
    <property type="component" value="Unassembled WGS sequence"/>
</dbReference>
<dbReference type="SUPFAM" id="SSF55781">
    <property type="entry name" value="GAF domain-like"/>
    <property type="match status" value="1"/>
</dbReference>